<feature type="region of interest" description="Disordered" evidence="21">
    <location>
        <begin position="1585"/>
        <end position="1630"/>
    </location>
</feature>
<evidence type="ECO:0000256" key="8">
    <source>
        <dbReference type="ARBA" id="ARBA00022771"/>
    </source>
</evidence>
<dbReference type="SMART" id="SM00160">
    <property type="entry name" value="RanBD"/>
    <property type="match status" value="9"/>
</dbReference>
<feature type="compositionally biased region" description="Low complexity" evidence="21">
    <location>
        <begin position="2832"/>
        <end position="2843"/>
    </location>
</feature>
<feature type="region of interest" description="Disordered" evidence="21">
    <location>
        <begin position="2038"/>
        <end position="2075"/>
    </location>
</feature>
<feature type="region of interest" description="Disordered" evidence="21">
    <location>
        <begin position="2768"/>
        <end position="2888"/>
    </location>
</feature>
<feature type="compositionally biased region" description="Polar residues" evidence="21">
    <location>
        <begin position="1088"/>
        <end position="1097"/>
    </location>
</feature>
<dbReference type="FunFam" id="4.10.1060.10:FF:000001">
    <property type="entry name" value="Nuclear pore complex protein Nup153"/>
    <property type="match status" value="3"/>
</dbReference>
<keyword evidence="14" id="KW-0906">Nuclear pore complex</keyword>
<feature type="compositionally biased region" description="Polar residues" evidence="21">
    <location>
        <begin position="1531"/>
        <end position="1542"/>
    </location>
</feature>
<keyword evidence="12" id="KW-0811">Translocation</keyword>
<comment type="caution">
    <text evidence="22">The sequence shown here is derived from an EMBL/GenBank/DDBJ whole genome shotgun (WGS) entry which is preliminary data.</text>
</comment>
<feature type="compositionally biased region" description="Polar residues" evidence="21">
    <location>
        <begin position="1829"/>
        <end position="1840"/>
    </location>
</feature>
<dbReference type="GO" id="GO:0006913">
    <property type="term" value="P:nucleocytoplasmic transport"/>
    <property type="evidence" value="ECO:0007669"/>
    <property type="project" value="InterPro"/>
</dbReference>
<dbReference type="PROSITE" id="PS50199">
    <property type="entry name" value="ZF_RANBP2_2"/>
    <property type="match status" value="6"/>
</dbReference>
<dbReference type="GO" id="GO:0031965">
    <property type="term" value="C:nuclear membrane"/>
    <property type="evidence" value="ECO:0007669"/>
    <property type="project" value="UniProtKB-SubCell"/>
</dbReference>
<evidence type="ECO:0000256" key="4">
    <source>
        <dbReference type="ARBA" id="ARBA00022448"/>
    </source>
</evidence>
<feature type="region of interest" description="Disordered" evidence="21">
    <location>
        <begin position="1192"/>
        <end position="1219"/>
    </location>
</feature>
<accession>A0A7D9DR91</accession>
<evidence type="ECO:0000256" key="9">
    <source>
        <dbReference type="ARBA" id="ARBA00022816"/>
    </source>
</evidence>
<feature type="compositionally biased region" description="Low complexity" evidence="21">
    <location>
        <begin position="1496"/>
        <end position="1513"/>
    </location>
</feature>
<evidence type="ECO:0000256" key="3">
    <source>
        <dbReference type="ARBA" id="ARBA00004567"/>
    </source>
</evidence>
<feature type="compositionally biased region" description="Low complexity" evidence="21">
    <location>
        <begin position="2856"/>
        <end position="2872"/>
    </location>
</feature>
<keyword evidence="13" id="KW-0238">DNA-binding</keyword>
<dbReference type="SMART" id="SM00547">
    <property type="entry name" value="ZnF_RBZ"/>
    <property type="match status" value="7"/>
</dbReference>
<dbReference type="GO" id="GO:0005643">
    <property type="term" value="C:nuclear pore"/>
    <property type="evidence" value="ECO:0007669"/>
    <property type="project" value="UniProtKB-SubCell"/>
</dbReference>
<evidence type="ECO:0000256" key="15">
    <source>
        <dbReference type="ARBA" id="ARBA00023136"/>
    </source>
</evidence>
<sequence length="4579" mass="508320">GHKFLGELLEDVGKIPSCNITNIRISFAINNDQSDVLLKIVKLYTELKIDPEIAKAWADHASKRIPGHPAIFDLQVHLIELKRPFDYDELINLIAEELTQRPHDGCVHAKLVETYMEMDHVDDAYDHCVSVNKTKAFHKNVSWFVLTVGVLERYLNLRERQVKNHSPMSRQSILQEIYIALLTSYCNMVELNLTHSTLRKSSTSLLRSGACTDGVYGTRIMSDGFNKSSRTICGYQIEASEWDVAVTEIRAQLYMLSGHLLLRLAKEGYSAWSQALEMATACYVTSYRVSEPEMTSPWVAKATSERNPVMWSIMAASRLSQTGHLILSTLDRYGEEKINSILLNLCSPQGQEDILTTLYGHNNDFSKLFLSEDESFLTPEFFMPEQLMKYDEVFIAENPLNLELIVWIGLQWYQHGQETEPGIEILVSQLFEGLRMDVHDIAQCVADFVCLRDVEAFIYAVIKCSAHGIFEDLDVVYEYYQPKLLPLCLCPSLCIPTQTDWWNAVYTLFTGTVSVSSSGRVKMTVQRGLEQIRTLKNQGMHPKLVIHLATNFGQKSLLLKDAAGYSQWYYSTHWKSFQLRSLHYWNVALSLFEDMKRNKNPGCPKDPLFPHNLNHLEDHDIHRYFREACMTLGEAAVERGDLEHALNLFSRVESSHAAWNEAQIFKHLAGLESRNADVDDRAYESLEYDKVVRDAVEEELAAIESLMNERKSFYHVDPRKSIDFHQLDFDALKSPVCSDITESGETMPLKENDTRELLATVSEVTLDNGFLREQVSIRDEQVLRLSRQVQELQGKLARYKEVGDTSSVSFSCPSERTPSPLDESPAVHLETGEKFTRQGTFINNIVVPTDRYNDPSFFSGLSNSNTPDRIQTVLDGEQEDESEEETDGEDIYFEPVVQLPSQVEFRSGEEDETVIFEERAKLFRFQDGEWKERGLGNLKLLWNNTTGQARILMRREKVLKICANHFLTQDMTLKAGKGSDRSWVWTTLADISDDETKPEQFAAKFQTKEIAEKFKATFEELQQKKASFVPESPAVSPFAANPLATKPTPDHMQVPMLSSNLPYLSSTPNKPAGAVMFTKSGLQPFADSGQSTTSSAETPFPSATIAGTSPKSSGVADAANFWNQPHMFPASPNMPYFQSYKDNSKEPLPFQAPHLGSEQPLASAAFQSNGLSSSLHPQNAFSFSFGNKPEASVSLGNEQISSTPNAVSKNEDENGSTNGVIFRGTSEKSSLSFQDLVSNNAFTSPGTSGTGFTGFGKPIFSVPDNEREEENDIENEANIDFKPIVSLPLVKNQTTGEEGELTRFSERAKLFRFDPASKEWKERGLGEIKLLYDPSSGRSRVVMRREQVHKLCANHFVHPSMKLKANTTSNRSWLWYTHADVSDGEPKAEQLAVKFKLEKTASEFKKVFEELQSISPTSKASDPDADQDTSTTMSVAPSSQSTGPQFNNDLKLQFQPPAGSWPCDTCLVQNSPQTTQCVACQTPKPGFSKQTRQPTFSFVPPSSFSFGSPASGGKATTTSQANDSEKPAFNSGFTFGSPNFSFGLQAPKDKAPESDTSQSSPNSGFLFGSGKTLLNESTFGEQKAYKPPFAFPKSDNDASQRSTSNALPFQIPPTSQDTNNENNKFGPTVTPVKETSLKDLLTQPSLPGNDLKLAFQPAEGSWECDTCLVRNTPESNVCVACQTTRSGTQPTVTNPGFNFNTGTTSGFSFGAGDTSKAPSAGTGFNFGSGDGSKDSVKETGFSFGGSDVTKAPAVTNNLKLAFQPAEGSWECDTCLVRNVPESSACVACQSPKSGTQPAVSHTAPNTDTPFGFSFCPREPTEGSGFSFGPSDTSKLSSAGTGFTFAPADKTEDQNSGTGFTFGPNKDQSSGTGFTFGPKDGNLGKGPNFSFNPSGANKDSTKETGFSFGPSDASKDSNKTTFDPNTTNKDSDKEPPSLSTDSANIGQRRTTSFDDGDTDSEETTESDSDSEASEEYSINSHEASREDSFLKLPTPGSTSLSEKDLQLILKHPVGSWECETCLIQNTADVVRCVACEASKPSAGLSGDSSSGKEADSTGSTFQDNSSYPGNDDLKQKFQAPEGSWDCDVCMVRNNKQSHSCAACQTPKPGQTKQSLDSNIFGQSFPNRGGFSHSATTESTPSAGFTFGKPLSGGFMFENDPKDSQAFGFNFSAPTNEKAGSSGFNFGSTPQTEETGKSGPIFGDSKGESSKPVFSFGDLGNANKGFTFGSIASDQSGFNFGDVQTNQPGFHFSNSGDDTSGDGVHLETKKPIDKSIVTKKGEVDSKDLPKLGDAANLLSQGAFTFHLDIPKEPTMTSASNKDLNKDNPEAEDEGVAFKPIVSLPSRVDVKTGEEGETTLFSSHAKLYRFTQSTWKERGVGEMKILYDPTGKRGRIIMRRDQVHILCANHFISKDMKLQPQGSSNKSWLWHVQGDFADNEAKEQLFAVKFGDKDTALAFKRAFEECLDNKVRLLNEGVLDDEVIVVYEVSVTEEQRARAAKFLLPPNFYAYENQNEDVPGEKQDIQETLSVVPAKPAPQSFVFGSAGITSLSFNALASSLGSSPAFSKSSPNKDFTGAGSQLFVQDNNQEDDDPEREVSGIDFKPIVQLEKIEQSSGEENEINIYTQRTKLYRYDKDTAQWKERGVGNLKLLKHKITGQVRVLMRRDQIFKVCANHFLTADMELKANAGSDRSWVWHTNADISDGEPKAEQLAVRFKNAEIAQEFKDKFDMCKEELASSTASGGRNEDVKEHNFSVDATVSNDALDTILKTQEDKSASPGNVDSTTDDTLDNKGTPRNVGDNEEEQREASQSPGETSSTLDDEQTSDRKQLVAGLKSLPLSSSSKTPSKDSPPEQAKGSSSSQRKTRTSSSSAKSFSREILSNIDQPSPSTEPVMRVNFNFHSIVAGKAIYTGLKEEKVNPPDTNKDADKTEIVKELFPDTEDKNIGKTERAVENEEPEGDAESSSVVDGGGPVFTFGSGDISTLSFASLANQSCGFTSQPNENKGFVGGGGQLFSSNDEDDPEREVEGTDFKPIVSLPDIVEQKTGEEDETVVYTHRAKLYRYDLDTKQWKERGVGDIKILLHNETKRCRVVMRRAQIHKLCANHYMTAGMELKENEGSDRSWVWSVDADFSDGVAKNELLAVRFKHREDAVMFRDKFIECQKKKEIKASESTSIEERPSNEVDEVVIVFEKVPSPEQKEQAQLYKLPETFYCFEQDSGDEVETSSDEDDAVDVTTQSQESVPEKDDSSPENEETTPIFQFGSKETSTLSFSELAQQTSGFPTTREGTWKGFLGGGGQLFSSNDEDDPEREVEGTDFKPIVSLPDIAEQKTGEEDETVVYTHRAKLFRYDFDTKQWKERGVGDIKILLHNETKRCRVVMRREQIHKLCANHYITAGMELKENEGSDRSWVWSVDADFADGGQKNELLAVRFKHREDAVMFRDKFIGCQEKNEIKANESTSVEEKLSDDVDEVVIIFEKVPSPEQKERAQLYELPETFYCFEQDLGDEVETSSDEDDAVDVTTQSQESVPEKDDSSLENEENTPIFQFGSKETSTLSFAELAEQTSGFPTTSEGTWKGFLGGGGQLFSSNDEDDPEREVEGADFKPIVSLPDIVEQKTGEEDETVVYTHRAKLYRYDSDTKQWKERGVGDIKILLHNETKRCRVVMRREQIHKLCANHYITAGMELKENEGSDRSWVWSVDADFSDGVAKNELLAVRFKHREDALMFRDKFIECQDKNEIKASESTSVEEKPSNDVDEVVIVFEKVPSPKQKEQAQLYELPQTFYCSEEAANVKLVEGDIQEKSKEKGAGNVSESFQDKEEDRGYSDDESSVQSQDFITPPESYPEGAESASQPRYKLNVVDESPSDVPDDSILTLQDSSSTTTYAHSFVFGSQDISSLSFSALAGKTAGFKSSPNKEFTGAGSQLFVQENTQEDDDPEREVSSIDFKPIVQLEKIEQSSGEENEINIYTQRTKLYRYDKDTAQWKERGVGNLKLLKHKITGQVRVLMRRDQIFKVCANHFLTADMELKANAGSDRSWVWHTNADISDGEPKAEQLAVRFKNAEIAQEFKDKFDMCKEELKNIQRKDDDNADEKQSVYETKLGAFRLTANENSDTTCTSMLNVTLKKEKSVLPITAELYSSSVAGHGDVMDKPEREFQKSEGNGKKLLATLHTRETRQISSPISRFYTEYLPRLAKQYLEESNRDIQALFGRDAEVYFFDEQQDDWRERGYGTLQILHYDNEYHIFMSDQARICVAHQITPSMDLKPNAGSDRSWVWFTLADHSDVEVVERELAAEFQSVEHSFEFKKIFDQCRDSCGVPHEGHVHAMAASFDSNAHKLPSHHGVTPLAEGFDSHKLPSHHGMNPLAEGFDSHKLPSHHGVTPLAEGFDSHKVASHHGMNPLAEGFDSHKLPSHHGVTPLAEGFDSHKVASHHGMNPLAEGFDSHKLPSHDVTSPKAGLWRICTSCKVENSVENTSCLVCGKHFTAGDLPVVESIKPRNEIKPSSARKFKKPIPTPKDIVAREATVKQEKYKPVTHWWKCMTCGVVNNMQNSHCLVCSSPKRPEILSCSPEITAMLDEISKK</sequence>
<dbReference type="Pfam" id="PF12185">
    <property type="entry name" value="IR1-M"/>
    <property type="match status" value="3"/>
</dbReference>
<keyword evidence="4" id="KW-0813">Transport</keyword>
<protein>
    <recommendedName>
        <fullName evidence="18">Nuclear pore complex protein Nup153</fullName>
    </recommendedName>
    <alternativeName>
        <fullName evidence="20">153 kDa nucleoporin</fullName>
    </alternativeName>
    <alternativeName>
        <fullName evidence="19">Nucleoporin Nup153</fullName>
    </alternativeName>
</protein>
<comment type="subcellular location">
    <subcellularLocation>
        <location evidence="2">Nucleus membrane</location>
    </subcellularLocation>
    <subcellularLocation>
        <location evidence="3">Nucleus</location>
        <location evidence="3">Nuclear pore complex</location>
    </subcellularLocation>
</comment>
<evidence type="ECO:0000256" key="5">
    <source>
        <dbReference type="ARBA" id="ARBA00022553"/>
    </source>
</evidence>
<evidence type="ECO:0000256" key="10">
    <source>
        <dbReference type="ARBA" id="ARBA00022833"/>
    </source>
</evidence>
<dbReference type="InterPro" id="IPR022011">
    <property type="entry name" value="IR1-M"/>
</dbReference>
<evidence type="ECO:0000256" key="19">
    <source>
        <dbReference type="ARBA" id="ARBA00078197"/>
    </source>
</evidence>
<evidence type="ECO:0000256" key="1">
    <source>
        <dbReference type="ARBA" id="ARBA00001947"/>
    </source>
</evidence>
<feature type="region of interest" description="Disordered" evidence="21">
    <location>
        <begin position="3801"/>
        <end position="3853"/>
    </location>
</feature>
<keyword evidence="23" id="KW-1185">Reference proteome</keyword>
<feature type="region of interest" description="Disordered" evidence="21">
    <location>
        <begin position="1821"/>
        <end position="1999"/>
    </location>
</feature>
<feature type="compositionally biased region" description="Basic and acidic residues" evidence="21">
    <location>
        <begin position="3813"/>
        <end position="3823"/>
    </location>
</feature>
<feature type="compositionally biased region" description="Polar residues" evidence="21">
    <location>
        <begin position="2806"/>
        <end position="2816"/>
    </location>
</feature>
<dbReference type="CDD" id="cd13176">
    <property type="entry name" value="RanBD_RanBP2-like"/>
    <property type="match status" value="2"/>
</dbReference>
<comment type="cofactor">
    <cofactor evidence="1">
        <name>Zn(2+)</name>
        <dbReference type="ChEBI" id="CHEBI:29105"/>
    </cofactor>
</comment>
<dbReference type="InterPro" id="IPR045256">
    <property type="entry name" value="RanBP1_RanBD"/>
</dbReference>
<reference evidence="22" key="1">
    <citation type="submission" date="2020-04" db="EMBL/GenBank/DDBJ databases">
        <authorList>
            <person name="Alioto T."/>
            <person name="Alioto T."/>
            <person name="Gomez Garrido J."/>
        </authorList>
    </citation>
    <scope>NUCLEOTIDE SEQUENCE</scope>
    <source>
        <strain evidence="22">A484AB</strain>
    </source>
</reference>
<dbReference type="InterPro" id="IPR036443">
    <property type="entry name" value="Znf_RanBP2_sf"/>
</dbReference>
<proteinExistence type="inferred from homology"/>
<feature type="compositionally biased region" description="Acidic residues" evidence="21">
    <location>
        <begin position="3506"/>
        <end position="3516"/>
    </location>
</feature>
<dbReference type="PANTHER" id="PTHR23138">
    <property type="entry name" value="RAN BINDING PROTEIN"/>
    <property type="match status" value="1"/>
</dbReference>
<organism evidence="22 23">
    <name type="scientific">Paramuricea clavata</name>
    <name type="common">Red gorgonian</name>
    <name type="synonym">Violescent sea-whip</name>
    <dbReference type="NCBI Taxonomy" id="317549"/>
    <lineage>
        <taxon>Eukaryota</taxon>
        <taxon>Metazoa</taxon>
        <taxon>Cnidaria</taxon>
        <taxon>Anthozoa</taxon>
        <taxon>Octocorallia</taxon>
        <taxon>Malacalcyonacea</taxon>
        <taxon>Plexauridae</taxon>
        <taxon>Paramuricea</taxon>
    </lineage>
</organism>
<feature type="compositionally biased region" description="Polar residues" evidence="21">
    <location>
        <begin position="1597"/>
        <end position="1625"/>
    </location>
</feature>
<keyword evidence="9" id="KW-0509">mRNA transport</keyword>
<dbReference type="InterPro" id="IPR000156">
    <property type="entry name" value="Ran_bind_dom"/>
</dbReference>
<feature type="region of interest" description="Disordered" evidence="21">
    <location>
        <begin position="1486"/>
        <end position="1567"/>
    </location>
</feature>
<dbReference type="Gene3D" id="1.25.40.10">
    <property type="entry name" value="Tetratricopeptide repeat domain"/>
    <property type="match status" value="1"/>
</dbReference>
<dbReference type="GO" id="GO:0051028">
    <property type="term" value="P:mRNA transport"/>
    <property type="evidence" value="ECO:0007669"/>
    <property type="project" value="UniProtKB-KW"/>
</dbReference>
<feature type="compositionally biased region" description="Polar residues" evidence="21">
    <location>
        <begin position="1554"/>
        <end position="1563"/>
    </location>
</feature>
<gene>
    <name evidence="22" type="ORF">PACLA_8A052303</name>
</gene>
<dbReference type="Gene3D" id="2.30.29.30">
    <property type="entry name" value="Pleckstrin-homology domain (PH domain)/Phosphotyrosine-binding domain (PTB)"/>
    <property type="match status" value="9"/>
</dbReference>
<dbReference type="InterPro" id="IPR045255">
    <property type="entry name" value="RanBP1-like"/>
</dbReference>
<dbReference type="Gene3D" id="4.10.1060.10">
    <property type="entry name" value="Zinc finger, RanBP2-type"/>
    <property type="match status" value="5"/>
</dbReference>
<dbReference type="SUPFAM" id="SSF50729">
    <property type="entry name" value="PH domain-like"/>
    <property type="match status" value="9"/>
</dbReference>
<dbReference type="FunFam" id="2.30.29.30:FF:000018">
    <property type="entry name" value="E3 SUMO-protein ligase RanBP2"/>
    <property type="match status" value="8"/>
</dbReference>
<feature type="compositionally biased region" description="Polar residues" evidence="21">
    <location>
        <begin position="1936"/>
        <end position="1948"/>
    </location>
</feature>
<dbReference type="Proteomes" id="UP001152795">
    <property type="component" value="Unassembled WGS sequence"/>
</dbReference>
<keyword evidence="15" id="KW-0472">Membrane</keyword>
<evidence type="ECO:0000256" key="14">
    <source>
        <dbReference type="ARBA" id="ARBA00023132"/>
    </source>
</evidence>
<evidence type="ECO:0000256" key="17">
    <source>
        <dbReference type="ARBA" id="ARBA00060842"/>
    </source>
</evidence>
<feature type="compositionally biased region" description="Polar residues" evidence="21">
    <location>
        <begin position="1194"/>
        <end position="1208"/>
    </location>
</feature>
<dbReference type="Pfam" id="PF00641">
    <property type="entry name" value="Zn_ribbon_RanBP"/>
    <property type="match status" value="6"/>
</dbReference>
<dbReference type="Pfam" id="PF00638">
    <property type="entry name" value="Ran_BP1"/>
    <property type="match status" value="9"/>
</dbReference>
<feature type="compositionally biased region" description="Polar residues" evidence="21">
    <location>
        <begin position="1888"/>
        <end position="1897"/>
    </location>
</feature>
<comment type="similarity">
    <text evidence="17">Belongs to the NUP153 family.</text>
</comment>
<feature type="region of interest" description="Disordered" evidence="21">
    <location>
        <begin position="3215"/>
        <end position="3312"/>
    </location>
</feature>
<evidence type="ECO:0000256" key="11">
    <source>
        <dbReference type="ARBA" id="ARBA00022927"/>
    </source>
</evidence>
<feature type="region of interest" description="Disordered" evidence="21">
    <location>
        <begin position="2188"/>
        <end position="2207"/>
    </location>
</feature>
<evidence type="ECO:0000256" key="12">
    <source>
        <dbReference type="ARBA" id="ARBA00023010"/>
    </source>
</evidence>
<dbReference type="FunFam" id="4.10.1060.10:FF:000003">
    <property type="entry name" value="E3 SUMO-protein ligase RanBP2"/>
    <property type="match status" value="2"/>
</dbReference>
<dbReference type="PROSITE" id="PS01358">
    <property type="entry name" value="ZF_RANBP2_1"/>
    <property type="match status" value="6"/>
</dbReference>
<dbReference type="PANTHER" id="PTHR23138:SF87">
    <property type="entry name" value="E3 SUMO-PROTEIN LIGASE RANBP2"/>
    <property type="match status" value="1"/>
</dbReference>
<feature type="region of interest" description="Disordered" evidence="21">
    <location>
        <begin position="1415"/>
        <end position="1447"/>
    </location>
</feature>
<dbReference type="GO" id="GO:0008270">
    <property type="term" value="F:zinc ion binding"/>
    <property type="evidence" value="ECO:0007669"/>
    <property type="project" value="UniProtKB-KW"/>
</dbReference>
<dbReference type="InterPro" id="IPR011990">
    <property type="entry name" value="TPR-like_helical_dom_sf"/>
</dbReference>
<evidence type="ECO:0000256" key="7">
    <source>
        <dbReference type="ARBA" id="ARBA00022737"/>
    </source>
</evidence>
<keyword evidence="7" id="KW-0677">Repeat</keyword>
<evidence type="ECO:0000256" key="6">
    <source>
        <dbReference type="ARBA" id="ARBA00022723"/>
    </source>
</evidence>
<feature type="compositionally biased region" description="Polar residues" evidence="21">
    <location>
        <begin position="1428"/>
        <end position="1447"/>
    </location>
</feature>
<evidence type="ECO:0000256" key="20">
    <source>
        <dbReference type="ARBA" id="ARBA00079437"/>
    </source>
</evidence>
<evidence type="ECO:0000313" key="22">
    <source>
        <dbReference type="EMBL" id="CAB3990985.1"/>
    </source>
</evidence>
<evidence type="ECO:0000313" key="23">
    <source>
        <dbReference type="Proteomes" id="UP001152795"/>
    </source>
</evidence>
<dbReference type="GO" id="GO:0015031">
    <property type="term" value="P:protein transport"/>
    <property type="evidence" value="ECO:0007669"/>
    <property type="project" value="UniProtKB-KW"/>
</dbReference>
<feature type="compositionally biased region" description="Polar residues" evidence="21">
    <location>
        <begin position="1918"/>
        <end position="1927"/>
    </location>
</feature>
<feature type="compositionally biased region" description="Polar residues" evidence="21">
    <location>
        <begin position="3253"/>
        <end position="3284"/>
    </location>
</feature>
<feature type="region of interest" description="Disordered" evidence="21">
    <location>
        <begin position="1086"/>
        <end position="1117"/>
    </location>
</feature>
<dbReference type="GO" id="GO:0003677">
    <property type="term" value="F:DNA binding"/>
    <property type="evidence" value="ECO:0007669"/>
    <property type="project" value="UniProtKB-KW"/>
</dbReference>
<evidence type="ECO:0000256" key="13">
    <source>
        <dbReference type="ARBA" id="ARBA00023125"/>
    </source>
</evidence>
<dbReference type="GO" id="GO:0005096">
    <property type="term" value="F:GTPase activator activity"/>
    <property type="evidence" value="ECO:0007669"/>
    <property type="project" value="TreeGrafter"/>
</dbReference>
<dbReference type="InterPro" id="IPR001876">
    <property type="entry name" value="Znf_RanBP2"/>
</dbReference>
<keyword evidence="11" id="KW-0653">Protein transport</keyword>
<dbReference type="GO" id="GO:0005737">
    <property type="term" value="C:cytoplasm"/>
    <property type="evidence" value="ECO:0007669"/>
    <property type="project" value="TreeGrafter"/>
</dbReference>
<feature type="region of interest" description="Disordered" evidence="21">
    <location>
        <begin position="2946"/>
        <end position="2969"/>
    </location>
</feature>
<feature type="region of interest" description="Disordered" evidence="21">
    <location>
        <begin position="3506"/>
        <end position="3539"/>
    </location>
</feature>
<evidence type="ECO:0000256" key="2">
    <source>
        <dbReference type="ARBA" id="ARBA00004126"/>
    </source>
</evidence>
<feature type="region of interest" description="Disordered" evidence="21">
    <location>
        <begin position="2999"/>
        <end position="3026"/>
    </location>
</feature>
<evidence type="ECO:0000256" key="21">
    <source>
        <dbReference type="SAM" id="MobiDB-lite"/>
    </source>
</evidence>
<evidence type="ECO:0000256" key="16">
    <source>
        <dbReference type="ARBA" id="ARBA00023242"/>
    </source>
</evidence>
<feature type="compositionally biased region" description="Acidic residues" evidence="21">
    <location>
        <begin position="3215"/>
        <end position="3230"/>
    </location>
</feature>
<evidence type="ECO:0000256" key="18">
    <source>
        <dbReference type="ARBA" id="ARBA00068609"/>
    </source>
</evidence>
<keyword evidence="16" id="KW-0539">Nucleus</keyword>
<name>A0A7D9DR91_PARCT</name>
<dbReference type="SUPFAM" id="SSF90209">
    <property type="entry name" value="Ran binding protein zinc finger-like"/>
    <property type="match status" value="5"/>
</dbReference>
<dbReference type="InterPro" id="IPR011993">
    <property type="entry name" value="PH-like_dom_sf"/>
</dbReference>
<dbReference type="EMBL" id="CACRXK020001766">
    <property type="protein sequence ID" value="CAB3990985.1"/>
    <property type="molecule type" value="Genomic_DNA"/>
</dbReference>
<keyword evidence="8" id="KW-0863">Zinc-finger</keyword>
<dbReference type="PROSITE" id="PS50196">
    <property type="entry name" value="RANBD1"/>
    <property type="match status" value="9"/>
</dbReference>
<dbReference type="CDD" id="cd13179">
    <property type="entry name" value="RanBD_RanBP1"/>
    <property type="match status" value="1"/>
</dbReference>
<keyword evidence="10" id="KW-0862">Zinc</keyword>
<feature type="non-terminal residue" evidence="22">
    <location>
        <position position="4579"/>
    </location>
</feature>
<keyword evidence="5" id="KW-0597">Phosphoprotein</keyword>
<feature type="compositionally biased region" description="Polar residues" evidence="21">
    <location>
        <begin position="2055"/>
        <end position="2067"/>
    </location>
</feature>
<keyword evidence="6" id="KW-0479">Metal-binding</keyword>
<feature type="compositionally biased region" description="Acidic residues" evidence="21">
    <location>
        <begin position="1953"/>
        <end position="1973"/>
    </location>
</feature>
<dbReference type="OrthoDB" id="2357150at2759"/>